<sequence length="208" mass="23738">MNETYTDGFFYHPDAAVAQRVADGELNPRLDDLFVTALEETVSAKAAAEKRVTRLKNRLSEIEDEIAKADAEVARINERHKHQYEAMAKYERGDELDAQEQGLLTPKFSSLVNEQRRADIESQFEEHEGAFEKLEADDWSIERKRVEDGFLYVTVKRAVEVVVAPDTKVAKRVAKAIAKFFSPDFDRAERVHMWDRRASLRPLNPGAG</sequence>
<dbReference type="RefSeq" id="WP_101461338.1">
    <property type="nucleotide sequence ID" value="NZ_CP025408.1"/>
</dbReference>
<proteinExistence type="predicted"/>
<feature type="coiled-coil region" evidence="1">
    <location>
        <begin position="38"/>
        <end position="79"/>
    </location>
</feature>
<dbReference type="KEGG" id="paro:CUV01_15955"/>
<evidence type="ECO:0000313" key="2">
    <source>
        <dbReference type="EMBL" id="AUH34678.1"/>
    </source>
</evidence>
<keyword evidence="1" id="KW-0175">Coiled coil</keyword>
<dbReference type="Proteomes" id="UP000233742">
    <property type="component" value="Chromosome"/>
</dbReference>
<keyword evidence="3" id="KW-1185">Reference proteome</keyword>
<evidence type="ECO:0000313" key="3">
    <source>
        <dbReference type="Proteomes" id="UP000233742"/>
    </source>
</evidence>
<name>A0A2K9EI60_9RHOB</name>
<dbReference type="OrthoDB" id="7865731at2"/>
<protein>
    <submittedName>
        <fullName evidence="2">Uncharacterized protein</fullName>
    </submittedName>
</protein>
<dbReference type="EMBL" id="CP025408">
    <property type="protein sequence ID" value="AUH34678.1"/>
    <property type="molecule type" value="Genomic_DNA"/>
</dbReference>
<accession>A0A2K9EI60</accession>
<evidence type="ECO:0000256" key="1">
    <source>
        <dbReference type="SAM" id="Coils"/>
    </source>
</evidence>
<dbReference type="AlphaFoldDB" id="A0A2K9EI60"/>
<reference evidence="2 3" key="1">
    <citation type="submission" date="2017-12" db="EMBL/GenBank/DDBJ databases">
        <authorList>
            <person name="Hurst M.R.H."/>
        </authorList>
    </citation>
    <scope>NUCLEOTIDE SEQUENCE [LARGE SCALE GENOMIC DNA]</scope>
    <source>
        <strain evidence="2 3">BM15</strain>
    </source>
</reference>
<organism evidence="2 3">
    <name type="scientific">Paracoccus tegillarcae</name>
    <dbReference type="NCBI Taxonomy" id="1529068"/>
    <lineage>
        <taxon>Bacteria</taxon>
        <taxon>Pseudomonadati</taxon>
        <taxon>Pseudomonadota</taxon>
        <taxon>Alphaproteobacteria</taxon>
        <taxon>Rhodobacterales</taxon>
        <taxon>Paracoccaceae</taxon>
        <taxon>Paracoccus</taxon>
    </lineage>
</organism>
<gene>
    <name evidence="2" type="ORF">CUV01_15955</name>
</gene>